<gene>
    <name evidence="1" type="ORF">LSH36_367g04006</name>
</gene>
<comment type="caution">
    <text evidence="1">The sequence shown here is derived from an EMBL/GenBank/DDBJ whole genome shotgun (WGS) entry which is preliminary data.</text>
</comment>
<sequence length="84" mass="9764">MLDLDPDTRITAIEALAHPYLHQYADPSDEPESGMYDQSFEDKDLIIEEWRSLVHKEVIMFEGPKPRVQLTLSGYKMDNIDLIK</sequence>
<evidence type="ECO:0000313" key="1">
    <source>
        <dbReference type="EMBL" id="KAK2151325.1"/>
    </source>
</evidence>
<dbReference type="AlphaFoldDB" id="A0AAD9JFA3"/>
<evidence type="ECO:0000313" key="2">
    <source>
        <dbReference type="Proteomes" id="UP001208570"/>
    </source>
</evidence>
<dbReference type="Proteomes" id="UP001208570">
    <property type="component" value="Unassembled WGS sequence"/>
</dbReference>
<dbReference type="Gene3D" id="1.10.510.10">
    <property type="entry name" value="Transferase(Phosphotransferase) domain 1"/>
    <property type="match status" value="1"/>
</dbReference>
<keyword evidence="2" id="KW-1185">Reference proteome</keyword>
<proteinExistence type="predicted"/>
<dbReference type="InterPro" id="IPR011009">
    <property type="entry name" value="Kinase-like_dom_sf"/>
</dbReference>
<name>A0AAD9JFA3_9ANNE</name>
<accession>A0AAD9JFA3</accession>
<protein>
    <submittedName>
        <fullName evidence="1">Uncharacterized protein</fullName>
    </submittedName>
</protein>
<organism evidence="1 2">
    <name type="scientific">Paralvinella palmiformis</name>
    <dbReference type="NCBI Taxonomy" id="53620"/>
    <lineage>
        <taxon>Eukaryota</taxon>
        <taxon>Metazoa</taxon>
        <taxon>Spiralia</taxon>
        <taxon>Lophotrochozoa</taxon>
        <taxon>Annelida</taxon>
        <taxon>Polychaeta</taxon>
        <taxon>Sedentaria</taxon>
        <taxon>Canalipalpata</taxon>
        <taxon>Terebellida</taxon>
        <taxon>Terebelliformia</taxon>
        <taxon>Alvinellidae</taxon>
        <taxon>Paralvinella</taxon>
    </lineage>
</organism>
<dbReference type="SUPFAM" id="SSF56112">
    <property type="entry name" value="Protein kinase-like (PK-like)"/>
    <property type="match status" value="1"/>
</dbReference>
<dbReference type="Gene3D" id="3.30.200.20">
    <property type="entry name" value="Phosphorylase Kinase, domain 1"/>
    <property type="match status" value="1"/>
</dbReference>
<reference evidence="1" key="1">
    <citation type="journal article" date="2023" name="Mol. Biol. Evol.">
        <title>Third-Generation Sequencing Reveals the Adaptive Role of the Epigenome in Three Deep-Sea Polychaetes.</title>
        <authorList>
            <person name="Perez M."/>
            <person name="Aroh O."/>
            <person name="Sun Y."/>
            <person name="Lan Y."/>
            <person name="Juniper S.K."/>
            <person name="Young C.R."/>
            <person name="Angers B."/>
            <person name="Qian P.Y."/>
        </authorList>
    </citation>
    <scope>NUCLEOTIDE SEQUENCE</scope>
    <source>
        <strain evidence="1">P08H-3</strain>
    </source>
</reference>
<dbReference type="EMBL" id="JAODUP010000367">
    <property type="protein sequence ID" value="KAK2151325.1"/>
    <property type="molecule type" value="Genomic_DNA"/>
</dbReference>